<feature type="transmembrane region" description="Helical" evidence="6">
    <location>
        <begin position="111"/>
        <end position="132"/>
    </location>
</feature>
<comment type="subcellular location">
    <subcellularLocation>
        <location evidence="1 6">Membrane</location>
        <topology evidence="1 6">Multi-pass membrane protein</topology>
    </subcellularLocation>
</comment>
<dbReference type="InterPro" id="IPR001204">
    <property type="entry name" value="Phos_transporter"/>
</dbReference>
<evidence type="ECO:0000313" key="7">
    <source>
        <dbReference type="EMBL" id="MCZ4522090.1"/>
    </source>
</evidence>
<feature type="transmembrane region" description="Helical" evidence="6">
    <location>
        <begin position="311"/>
        <end position="332"/>
    </location>
</feature>
<gene>
    <name evidence="7" type="ORF">O4220_26515</name>
</gene>
<evidence type="ECO:0000256" key="4">
    <source>
        <dbReference type="ARBA" id="ARBA00022989"/>
    </source>
</evidence>
<feature type="transmembrane region" description="Helical" evidence="6">
    <location>
        <begin position="80"/>
        <end position="99"/>
    </location>
</feature>
<organism evidence="7 8">
    <name type="scientific">Rhodococcus ruber</name>
    <dbReference type="NCBI Taxonomy" id="1830"/>
    <lineage>
        <taxon>Bacteria</taxon>
        <taxon>Bacillati</taxon>
        <taxon>Actinomycetota</taxon>
        <taxon>Actinomycetes</taxon>
        <taxon>Mycobacteriales</taxon>
        <taxon>Nocardiaceae</taxon>
        <taxon>Rhodococcus</taxon>
    </lineage>
</organism>
<evidence type="ECO:0000256" key="6">
    <source>
        <dbReference type="RuleBase" id="RU363058"/>
    </source>
</evidence>
<evidence type="ECO:0000313" key="8">
    <source>
        <dbReference type="Proteomes" id="UP001081071"/>
    </source>
</evidence>
<name>A0ABT4MM65_9NOCA</name>
<comment type="similarity">
    <text evidence="6">Belongs to the inorganic phosphate transporter (PiT) (TC 2.A.20) family.</text>
</comment>
<dbReference type="RefSeq" id="WP_269608531.1">
    <property type="nucleotide sequence ID" value="NZ_JAPWIJ010000018.1"/>
</dbReference>
<feature type="transmembrane region" description="Helical" evidence="6">
    <location>
        <begin position="139"/>
        <end position="162"/>
    </location>
</feature>
<feature type="transmembrane region" description="Helical" evidence="6">
    <location>
        <begin position="44"/>
        <end position="68"/>
    </location>
</feature>
<keyword evidence="2 6" id="KW-0813">Transport</keyword>
<dbReference type="EMBL" id="JAPWIJ010000018">
    <property type="protein sequence ID" value="MCZ4522090.1"/>
    <property type="molecule type" value="Genomic_DNA"/>
</dbReference>
<keyword evidence="3 6" id="KW-0812">Transmembrane</keyword>
<dbReference type="PANTHER" id="PTHR11101">
    <property type="entry name" value="PHOSPHATE TRANSPORTER"/>
    <property type="match status" value="1"/>
</dbReference>
<evidence type="ECO:0000256" key="2">
    <source>
        <dbReference type="ARBA" id="ARBA00022448"/>
    </source>
</evidence>
<protein>
    <recommendedName>
        <fullName evidence="6">Phosphate transporter</fullName>
    </recommendedName>
</protein>
<proteinExistence type="inferred from homology"/>
<feature type="transmembrane region" description="Helical" evidence="6">
    <location>
        <begin position="338"/>
        <end position="357"/>
    </location>
</feature>
<reference evidence="7" key="1">
    <citation type="submission" date="2022-12" db="EMBL/GenBank/DDBJ databases">
        <authorList>
            <person name="Krivoruchko A.V."/>
            <person name="Elkin A."/>
        </authorList>
    </citation>
    <scope>NUCLEOTIDE SEQUENCE</scope>
    <source>
        <strain evidence="7">IEGM 1391</strain>
    </source>
</reference>
<comment type="caution">
    <text evidence="7">The sequence shown here is derived from an EMBL/GenBank/DDBJ whole genome shotgun (WGS) entry which is preliminary data.</text>
</comment>
<keyword evidence="5 6" id="KW-0472">Membrane</keyword>
<evidence type="ECO:0000256" key="1">
    <source>
        <dbReference type="ARBA" id="ARBA00004141"/>
    </source>
</evidence>
<evidence type="ECO:0000256" key="5">
    <source>
        <dbReference type="ARBA" id="ARBA00023136"/>
    </source>
</evidence>
<accession>A0ABT4MM65</accession>
<evidence type="ECO:0000256" key="3">
    <source>
        <dbReference type="ARBA" id="ARBA00022692"/>
    </source>
</evidence>
<dbReference type="Pfam" id="PF01384">
    <property type="entry name" value="PHO4"/>
    <property type="match status" value="1"/>
</dbReference>
<sequence>MSAEFLVLLVVVVTALAFDFTNGFHDTANAMATSIATGALKPKVAVTLSAVLNLVGAFLSVEVAATVAKGIVNLGDTGGQALLTIIFAGLVGGILWNLATWLLGIPSSSSHALFGGLIGATMAGLGTSGVVWDGVWSKIVLPAVLAPIVAGLVATVGTWIIYRITNAVPEKSKERGFRWGQIGSASLVSLAHGTNDAQKTMGVIFLALVAYGTVSPDAEMPLWVKVTCALAIALGTYLGGWRVIRTLGKGLVEIASPQGMAAESSSAAIILTSSHLGLPLSTTQVATGSILGSGLGKPGAAVRWNVAGRMAVAWVITLPLAGVVGAACWLLAHTIGGLPGILVVFAILVGLATAMYIRSRREPVDPDNVNAEWDGGLVPAATEADSPAKV</sequence>
<dbReference type="Proteomes" id="UP001081071">
    <property type="component" value="Unassembled WGS sequence"/>
</dbReference>
<dbReference type="PANTHER" id="PTHR11101:SF54">
    <property type="entry name" value="LOW-AFFINITY INORGANIC PHOSPHATE TRANSPORTER-RELATED"/>
    <property type="match status" value="1"/>
</dbReference>
<keyword evidence="6" id="KW-0592">Phosphate transport</keyword>
<keyword evidence="8" id="KW-1185">Reference proteome</keyword>
<feature type="transmembrane region" description="Helical" evidence="6">
    <location>
        <begin position="222"/>
        <end position="241"/>
    </location>
</feature>
<keyword evidence="4 6" id="KW-1133">Transmembrane helix</keyword>